<feature type="transmembrane region" description="Helical" evidence="13">
    <location>
        <begin position="16"/>
        <end position="35"/>
    </location>
</feature>
<comment type="similarity">
    <text evidence="2">Belongs to the ferric reductase (FRE) family.</text>
</comment>
<keyword evidence="4" id="KW-0813">Transport</keyword>
<evidence type="ECO:0000256" key="13">
    <source>
        <dbReference type="SAM" id="Phobius"/>
    </source>
</evidence>
<dbReference type="RefSeq" id="XP_020054935.1">
    <property type="nucleotide sequence ID" value="XM_020202663.1"/>
</dbReference>
<dbReference type="AlphaFoldDB" id="A0A1L9WQY8"/>
<proteinExistence type="inferred from homology"/>
<dbReference type="Pfam" id="PF08030">
    <property type="entry name" value="NAD_binding_6"/>
    <property type="match status" value="1"/>
</dbReference>
<dbReference type="InterPro" id="IPR017938">
    <property type="entry name" value="Riboflavin_synthase-like_b-brl"/>
</dbReference>
<dbReference type="OMA" id="MRINAHI"/>
<evidence type="ECO:0000313" key="16">
    <source>
        <dbReference type="Proteomes" id="UP000184546"/>
    </source>
</evidence>
<dbReference type="InterPro" id="IPR013130">
    <property type="entry name" value="Fe3_Rdtase_TM_dom"/>
</dbReference>
<dbReference type="GO" id="GO:0005886">
    <property type="term" value="C:plasma membrane"/>
    <property type="evidence" value="ECO:0007669"/>
    <property type="project" value="UniProtKB-SubCell"/>
</dbReference>
<dbReference type="GO" id="GO:0052851">
    <property type="term" value="F:ferric-chelate reductase (NADPH) activity"/>
    <property type="evidence" value="ECO:0007669"/>
    <property type="project" value="UniProtKB-EC"/>
</dbReference>
<dbReference type="SFLD" id="SFLDS00052">
    <property type="entry name" value="Ferric_Reductase_Domain"/>
    <property type="match status" value="1"/>
</dbReference>
<dbReference type="GeneID" id="30976477"/>
<gene>
    <name evidence="15" type="ORF">ASPACDRAFT_52868</name>
</gene>
<evidence type="ECO:0000256" key="7">
    <source>
        <dbReference type="ARBA" id="ARBA00022982"/>
    </source>
</evidence>
<dbReference type="InterPro" id="IPR051410">
    <property type="entry name" value="Ferric/Cupric_Reductase"/>
</dbReference>
<dbReference type="InterPro" id="IPR013121">
    <property type="entry name" value="Fe_red_NAD-bd_6"/>
</dbReference>
<feature type="transmembrane region" description="Helical" evidence="13">
    <location>
        <begin position="241"/>
        <end position="261"/>
    </location>
</feature>
<evidence type="ECO:0000256" key="9">
    <source>
        <dbReference type="ARBA" id="ARBA00023002"/>
    </source>
</evidence>
<evidence type="ECO:0000256" key="12">
    <source>
        <dbReference type="ARBA" id="ARBA00048483"/>
    </source>
</evidence>
<evidence type="ECO:0000259" key="14">
    <source>
        <dbReference type="PROSITE" id="PS51384"/>
    </source>
</evidence>
<evidence type="ECO:0000256" key="10">
    <source>
        <dbReference type="ARBA" id="ARBA00023065"/>
    </source>
</evidence>
<dbReference type="PROSITE" id="PS51384">
    <property type="entry name" value="FAD_FR"/>
    <property type="match status" value="1"/>
</dbReference>
<evidence type="ECO:0000256" key="11">
    <source>
        <dbReference type="ARBA" id="ARBA00023136"/>
    </source>
</evidence>
<keyword evidence="7" id="KW-0249">Electron transport</keyword>
<accession>A0A1L9WQY8</accession>
<dbReference type="InterPro" id="IPR039261">
    <property type="entry name" value="FNR_nucleotide-bd"/>
</dbReference>
<keyword evidence="6 13" id="KW-0812">Transmembrane</keyword>
<evidence type="ECO:0000256" key="4">
    <source>
        <dbReference type="ARBA" id="ARBA00022448"/>
    </source>
</evidence>
<evidence type="ECO:0000256" key="2">
    <source>
        <dbReference type="ARBA" id="ARBA00006278"/>
    </source>
</evidence>
<feature type="transmembrane region" description="Helical" evidence="13">
    <location>
        <begin position="211"/>
        <end position="229"/>
    </location>
</feature>
<keyword evidence="5" id="KW-1003">Cell membrane</keyword>
<feature type="domain" description="FAD-binding FR-type" evidence="14">
    <location>
        <begin position="290"/>
        <end position="444"/>
    </location>
</feature>
<comment type="subcellular location">
    <subcellularLocation>
        <location evidence="1">Cell membrane</location>
        <topology evidence="1">Multi-pass membrane protein</topology>
    </subcellularLocation>
</comment>
<comment type="catalytic activity">
    <reaction evidence="12">
        <text>2 a Fe(II)-siderophore + NADP(+) + H(+) = 2 a Fe(III)-siderophore + NADPH</text>
        <dbReference type="Rhea" id="RHEA:28795"/>
        <dbReference type="Rhea" id="RHEA-COMP:11342"/>
        <dbReference type="Rhea" id="RHEA-COMP:11344"/>
        <dbReference type="ChEBI" id="CHEBI:15378"/>
        <dbReference type="ChEBI" id="CHEBI:29033"/>
        <dbReference type="ChEBI" id="CHEBI:29034"/>
        <dbReference type="ChEBI" id="CHEBI:57783"/>
        <dbReference type="ChEBI" id="CHEBI:58349"/>
        <dbReference type="EC" id="1.16.1.9"/>
    </reaction>
</comment>
<feature type="transmembrane region" description="Helical" evidence="13">
    <location>
        <begin position="101"/>
        <end position="123"/>
    </location>
</feature>
<evidence type="ECO:0000256" key="1">
    <source>
        <dbReference type="ARBA" id="ARBA00004651"/>
    </source>
</evidence>
<evidence type="ECO:0000256" key="5">
    <source>
        <dbReference type="ARBA" id="ARBA00022475"/>
    </source>
</evidence>
<dbReference type="GO" id="GO:0006826">
    <property type="term" value="P:iron ion transport"/>
    <property type="evidence" value="ECO:0007669"/>
    <property type="project" value="TreeGrafter"/>
</dbReference>
<evidence type="ECO:0000256" key="3">
    <source>
        <dbReference type="ARBA" id="ARBA00012668"/>
    </source>
</evidence>
<reference evidence="16" key="1">
    <citation type="journal article" date="2017" name="Genome Biol.">
        <title>Comparative genomics reveals high biological diversity and specific adaptations in the industrially and medically important fungal genus Aspergillus.</title>
        <authorList>
            <person name="de Vries R.P."/>
            <person name="Riley R."/>
            <person name="Wiebenga A."/>
            <person name="Aguilar-Osorio G."/>
            <person name="Amillis S."/>
            <person name="Uchima C.A."/>
            <person name="Anderluh G."/>
            <person name="Asadollahi M."/>
            <person name="Askin M."/>
            <person name="Barry K."/>
            <person name="Battaglia E."/>
            <person name="Bayram O."/>
            <person name="Benocci T."/>
            <person name="Braus-Stromeyer S.A."/>
            <person name="Caldana C."/>
            <person name="Canovas D."/>
            <person name="Cerqueira G.C."/>
            <person name="Chen F."/>
            <person name="Chen W."/>
            <person name="Choi C."/>
            <person name="Clum A."/>
            <person name="Dos Santos R.A."/>
            <person name="Damasio A.R."/>
            <person name="Diallinas G."/>
            <person name="Emri T."/>
            <person name="Fekete E."/>
            <person name="Flipphi M."/>
            <person name="Freyberg S."/>
            <person name="Gallo A."/>
            <person name="Gournas C."/>
            <person name="Habgood R."/>
            <person name="Hainaut M."/>
            <person name="Harispe M.L."/>
            <person name="Henrissat B."/>
            <person name="Hilden K.S."/>
            <person name="Hope R."/>
            <person name="Hossain A."/>
            <person name="Karabika E."/>
            <person name="Karaffa L."/>
            <person name="Karanyi Z."/>
            <person name="Krasevec N."/>
            <person name="Kuo A."/>
            <person name="Kusch H."/>
            <person name="LaButti K."/>
            <person name="Lagendijk E.L."/>
            <person name="Lapidus A."/>
            <person name="Levasseur A."/>
            <person name="Lindquist E."/>
            <person name="Lipzen A."/>
            <person name="Logrieco A.F."/>
            <person name="MacCabe A."/>
            <person name="Maekelae M.R."/>
            <person name="Malavazi I."/>
            <person name="Melin P."/>
            <person name="Meyer V."/>
            <person name="Mielnichuk N."/>
            <person name="Miskei M."/>
            <person name="Molnar A.P."/>
            <person name="Mule G."/>
            <person name="Ngan C.Y."/>
            <person name="Orejas M."/>
            <person name="Orosz E."/>
            <person name="Ouedraogo J.P."/>
            <person name="Overkamp K.M."/>
            <person name="Park H.-S."/>
            <person name="Perrone G."/>
            <person name="Piumi F."/>
            <person name="Punt P.J."/>
            <person name="Ram A.F."/>
            <person name="Ramon A."/>
            <person name="Rauscher S."/>
            <person name="Record E."/>
            <person name="Riano-Pachon D.M."/>
            <person name="Robert V."/>
            <person name="Roehrig J."/>
            <person name="Ruller R."/>
            <person name="Salamov A."/>
            <person name="Salih N.S."/>
            <person name="Samson R.A."/>
            <person name="Sandor E."/>
            <person name="Sanguinetti M."/>
            <person name="Schuetze T."/>
            <person name="Sepcic K."/>
            <person name="Shelest E."/>
            <person name="Sherlock G."/>
            <person name="Sophianopoulou V."/>
            <person name="Squina F.M."/>
            <person name="Sun H."/>
            <person name="Susca A."/>
            <person name="Todd R.B."/>
            <person name="Tsang A."/>
            <person name="Unkles S.E."/>
            <person name="van de Wiele N."/>
            <person name="van Rossen-Uffink D."/>
            <person name="Oliveira J.V."/>
            <person name="Vesth T.C."/>
            <person name="Visser J."/>
            <person name="Yu J.-H."/>
            <person name="Zhou M."/>
            <person name="Andersen M.R."/>
            <person name="Archer D.B."/>
            <person name="Baker S.E."/>
            <person name="Benoit I."/>
            <person name="Brakhage A.A."/>
            <person name="Braus G.H."/>
            <person name="Fischer R."/>
            <person name="Frisvad J.C."/>
            <person name="Goldman G.H."/>
            <person name="Houbraken J."/>
            <person name="Oakley B."/>
            <person name="Pocsi I."/>
            <person name="Scazzocchio C."/>
            <person name="Seiboth B."/>
            <person name="vanKuyk P.A."/>
            <person name="Wortman J."/>
            <person name="Dyer P.S."/>
            <person name="Grigoriev I.V."/>
        </authorList>
    </citation>
    <scope>NUCLEOTIDE SEQUENCE [LARGE SCALE GENOMIC DNA]</scope>
    <source>
        <strain evidence="16">ATCC 16872 / CBS 172.66 / WB 5094</strain>
    </source>
</reference>
<dbReference type="CDD" id="cd06186">
    <property type="entry name" value="NOX_Duox_like_FAD_NADP"/>
    <property type="match status" value="1"/>
</dbReference>
<sequence length="598" mass="67309">MSDSMWYAFLNDELCYVSLWTFACLIAIIFIWQTTQQLAAHLRRLATFTDPSQMFHRVADPRLSWLKRHVLYAPLWRNRHNREMQLSRAVNMGTLPSRFHALLLTFVVALNVILCTITIPFGLKESTVAMQIRNRTGYMATANLFPLFIMAGRNNPLIALLRISFDTWNLLHRWLGRIVVLEALAHVVAWGVPKVQDYGWKGMLATLSKPFMFNGLMCMVALLIILVQSPSPIRHAFYETFLHLHIALACIALGFVWHHVYRYSCKFYLYAAVAFWACERLARFLILLHRNFRSGTRTTAYIEVVPGDAMRITLHVAQPWRFSPGQYLFLCIPSVGGWTSHPFSVAWAGDTSTAAAASVPEKSSNNYLSPDTTSQSICLLIRRRTGFTDNLFKTALTHQHSHRSTLSYSDDPMATSPSFLAPQTTPSLRLSALVEGPYGNLHTLDSYGTVLLIAGGVGITHCLPFIPHLLKGYTAGTVSARRIALVWVVQSPEHLEWIRPWMTEVLAMEDRRAVLRVKVFVTRPRSPREIKSPSATVEMFAGRPDVQTVVGMEAAGQVGAMGVMCCGNGGLSDEVRRACRAVLERGAVVDYIEESFTW</sequence>
<feature type="transmembrane region" description="Helical" evidence="13">
    <location>
        <begin position="174"/>
        <end position="191"/>
    </location>
</feature>
<dbReference type="InterPro" id="IPR017927">
    <property type="entry name" value="FAD-bd_FR_type"/>
</dbReference>
<dbReference type="GO" id="GO:0015677">
    <property type="term" value="P:copper ion import"/>
    <property type="evidence" value="ECO:0007669"/>
    <property type="project" value="TreeGrafter"/>
</dbReference>
<keyword evidence="9" id="KW-0560">Oxidoreductase</keyword>
<dbReference type="GO" id="GO:0006879">
    <property type="term" value="P:intracellular iron ion homeostasis"/>
    <property type="evidence" value="ECO:0007669"/>
    <property type="project" value="TreeGrafter"/>
</dbReference>
<dbReference type="Pfam" id="PF08022">
    <property type="entry name" value="FAD_binding_8"/>
    <property type="match status" value="1"/>
</dbReference>
<keyword evidence="10" id="KW-0406">Ion transport</keyword>
<dbReference type="SUPFAM" id="SSF63380">
    <property type="entry name" value="Riboflavin synthase domain-like"/>
    <property type="match status" value="1"/>
</dbReference>
<evidence type="ECO:0000256" key="6">
    <source>
        <dbReference type="ARBA" id="ARBA00022692"/>
    </source>
</evidence>
<dbReference type="Gene3D" id="2.40.30.10">
    <property type="entry name" value="Translation factors"/>
    <property type="match status" value="1"/>
</dbReference>
<evidence type="ECO:0000313" key="15">
    <source>
        <dbReference type="EMBL" id="OJJ98595.1"/>
    </source>
</evidence>
<evidence type="ECO:0000256" key="8">
    <source>
        <dbReference type="ARBA" id="ARBA00022989"/>
    </source>
</evidence>
<protein>
    <recommendedName>
        <fullName evidence="3">ferric-chelate reductase (NADPH)</fullName>
        <ecNumber evidence="3">1.16.1.9</ecNumber>
    </recommendedName>
</protein>
<dbReference type="Gene3D" id="3.40.50.80">
    <property type="entry name" value="Nucleotide-binding domain of ferredoxin-NADP reductase (FNR) module"/>
    <property type="match status" value="1"/>
</dbReference>
<name>A0A1L9WQY8_ASPA1</name>
<dbReference type="SUPFAM" id="SSF52343">
    <property type="entry name" value="Ferredoxin reductase-like, C-terminal NADP-linked domain"/>
    <property type="match status" value="1"/>
</dbReference>
<dbReference type="PANTHER" id="PTHR32361:SF24">
    <property type="entry name" value="REDUCTASE, PUTATIVE (AFU_ORTHOLOGUE AFUA_3G10820)-RELATED"/>
    <property type="match status" value="1"/>
</dbReference>
<keyword evidence="11 13" id="KW-0472">Membrane</keyword>
<keyword evidence="8 13" id="KW-1133">Transmembrane helix</keyword>
<dbReference type="VEuPathDB" id="FungiDB:ASPACDRAFT_52868"/>
<dbReference type="PANTHER" id="PTHR32361">
    <property type="entry name" value="FERRIC/CUPRIC REDUCTASE TRANSMEMBRANE COMPONENT"/>
    <property type="match status" value="1"/>
</dbReference>
<dbReference type="Proteomes" id="UP000184546">
    <property type="component" value="Unassembled WGS sequence"/>
</dbReference>
<dbReference type="EC" id="1.16.1.9" evidence="3"/>
<dbReference type="OrthoDB" id="4494341at2759"/>
<dbReference type="EMBL" id="KV878979">
    <property type="protein sequence ID" value="OJJ98595.1"/>
    <property type="molecule type" value="Genomic_DNA"/>
</dbReference>
<dbReference type="SFLD" id="SFLDG01168">
    <property type="entry name" value="Ferric_reductase_subgroup_(FRE"/>
    <property type="match status" value="1"/>
</dbReference>
<keyword evidence="16" id="KW-1185">Reference proteome</keyword>
<dbReference type="InterPro" id="IPR013112">
    <property type="entry name" value="FAD-bd_8"/>
</dbReference>
<feature type="transmembrane region" description="Helical" evidence="13">
    <location>
        <begin position="267"/>
        <end position="288"/>
    </location>
</feature>
<dbReference type="Pfam" id="PF01794">
    <property type="entry name" value="Ferric_reduct"/>
    <property type="match status" value="1"/>
</dbReference>
<dbReference type="STRING" id="690307.A0A1L9WQY8"/>
<organism evidence="15 16">
    <name type="scientific">Aspergillus aculeatus (strain ATCC 16872 / CBS 172.66 / WB 5094)</name>
    <dbReference type="NCBI Taxonomy" id="690307"/>
    <lineage>
        <taxon>Eukaryota</taxon>
        <taxon>Fungi</taxon>
        <taxon>Dikarya</taxon>
        <taxon>Ascomycota</taxon>
        <taxon>Pezizomycotina</taxon>
        <taxon>Eurotiomycetes</taxon>
        <taxon>Eurotiomycetidae</taxon>
        <taxon>Eurotiales</taxon>
        <taxon>Aspergillaceae</taxon>
        <taxon>Aspergillus</taxon>
        <taxon>Aspergillus subgen. Circumdati</taxon>
    </lineage>
</organism>